<dbReference type="PANTHER" id="PTHR10913">
    <property type="entry name" value="FOLLISTATIN-RELATED"/>
    <property type="match status" value="1"/>
</dbReference>
<feature type="domain" description="Kazal-like" evidence="5">
    <location>
        <begin position="232"/>
        <end position="292"/>
    </location>
</feature>
<organism evidence="6 7">
    <name type="scientific">Strongyloides venezuelensis</name>
    <name type="common">Threadworm</name>
    <dbReference type="NCBI Taxonomy" id="75913"/>
    <lineage>
        <taxon>Eukaryota</taxon>
        <taxon>Metazoa</taxon>
        <taxon>Ecdysozoa</taxon>
        <taxon>Nematoda</taxon>
        <taxon>Chromadorea</taxon>
        <taxon>Rhabditida</taxon>
        <taxon>Tylenchina</taxon>
        <taxon>Panagrolaimomorpha</taxon>
        <taxon>Strongyloidoidea</taxon>
        <taxon>Strongyloididae</taxon>
        <taxon>Strongyloides</taxon>
    </lineage>
</organism>
<accession>A0A0K0EY41</accession>
<dbReference type="STRING" id="75913.A0A0K0EY41"/>
<name>A0A0K0EY41_STRVS</name>
<dbReference type="CDD" id="cd00104">
    <property type="entry name" value="KAZAL_FS"/>
    <property type="match status" value="5"/>
</dbReference>
<proteinExistence type="predicted"/>
<dbReference type="AlphaFoldDB" id="A0A0K0EY41"/>
<feature type="domain" description="Kazal-like" evidence="5">
    <location>
        <begin position="371"/>
        <end position="428"/>
    </location>
</feature>
<reference evidence="6" key="1">
    <citation type="submission" date="2014-07" db="EMBL/GenBank/DDBJ databases">
        <authorList>
            <person name="Martin A.A"/>
            <person name="De Silva N."/>
        </authorList>
    </citation>
    <scope>NUCLEOTIDE SEQUENCE</scope>
</reference>
<evidence type="ECO:0000259" key="5">
    <source>
        <dbReference type="PROSITE" id="PS51465"/>
    </source>
</evidence>
<evidence type="ECO:0000256" key="2">
    <source>
        <dbReference type="ARBA" id="ARBA00022900"/>
    </source>
</evidence>
<evidence type="ECO:0000313" key="7">
    <source>
        <dbReference type="WBParaSite" id="SVE_0144800.1"/>
    </source>
</evidence>
<feature type="domain" description="Kazal-like" evidence="5">
    <location>
        <begin position="838"/>
        <end position="888"/>
    </location>
</feature>
<reference evidence="7" key="2">
    <citation type="submission" date="2015-08" db="UniProtKB">
        <authorList>
            <consortium name="WormBaseParasite"/>
        </authorList>
    </citation>
    <scope>IDENTIFICATION</scope>
</reference>
<dbReference type="Gene3D" id="3.30.60.30">
    <property type="match status" value="11"/>
</dbReference>
<feature type="domain" description="Kazal-like" evidence="5">
    <location>
        <begin position="774"/>
        <end position="837"/>
    </location>
</feature>
<evidence type="ECO:0000256" key="3">
    <source>
        <dbReference type="ARBA" id="ARBA00023157"/>
    </source>
</evidence>
<keyword evidence="3" id="KW-1015">Disulfide bond</keyword>
<keyword evidence="1" id="KW-0646">Protease inhibitor</keyword>
<keyword evidence="6" id="KW-1185">Reference proteome</keyword>
<evidence type="ECO:0000256" key="1">
    <source>
        <dbReference type="ARBA" id="ARBA00022690"/>
    </source>
</evidence>
<dbReference type="PANTHER" id="PTHR10913:SF45">
    <property type="entry name" value="FOLLISTATIN, ISOFORM A-RELATED"/>
    <property type="match status" value="1"/>
</dbReference>
<dbReference type="Pfam" id="PF00050">
    <property type="entry name" value="Kazal_1"/>
    <property type="match status" value="1"/>
</dbReference>
<dbReference type="InterPro" id="IPR036058">
    <property type="entry name" value="Kazal_dom_sf"/>
</dbReference>
<protein>
    <submittedName>
        <fullName evidence="7">Agrin (inferred by orthology to a human protein)</fullName>
    </submittedName>
</protein>
<dbReference type="Pfam" id="PF07648">
    <property type="entry name" value="Kazal_2"/>
    <property type="match status" value="13"/>
</dbReference>
<evidence type="ECO:0000313" key="6">
    <source>
        <dbReference type="Proteomes" id="UP000035680"/>
    </source>
</evidence>
<dbReference type="SMART" id="SM00280">
    <property type="entry name" value="KAZAL"/>
    <property type="match status" value="15"/>
</dbReference>
<dbReference type="SUPFAM" id="SSF100895">
    <property type="entry name" value="Kazal-type serine protease inhibitors"/>
    <property type="match status" value="12"/>
</dbReference>
<dbReference type="GO" id="GO:0005576">
    <property type="term" value="C:extracellular region"/>
    <property type="evidence" value="ECO:0007669"/>
    <property type="project" value="TreeGrafter"/>
</dbReference>
<feature type="chain" id="PRO_5005328813" evidence="4">
    <location>
        <begin position="23"/>
        <end position="1017"/>
    </location>
</feature>
<keyword evidence="2" id="KW-0722">Serine protease inhibitor</keyword>
<feature type="domain" description="Kazal-like" evidence="5">
    <location>
        <begin position="502"/>
        <end position="559"/>
    </location>
</feature>
<feature type="signal peptide" evidence="4">
    <location>
        <begin position="1"/>
        <end position="22"/>
    </location>
</feature>
<dbReference type="InterPro" id="IPR002350">
    <property type="entry name" value="Kazal_dom"/>
</dbReference>
<dbReference type="Proteomes" id="UP000035680">
    <property type="component" value="Unassembled WGS sequence"/>
</dbReference>
<feature type="domain" description="Kazal-like" evidence="5">
    <location>
        <begin position="136"/>
        <end position="193"/>
    </location>
</feature>
<feature type="domain" description="Kazal-like" evidence="5">
    <location>
        <begin position="674"/>
        <end position="729"/>
    </location>
</feature>
<dbReference type="InterPro" id="IPR050653">
    <property type="entry name" value="Prot_Inhib_GrowthFact_Antg"/>
</dbReference>
<feature type="domain" description="Kazal-like" evidence="5">
    <location>
        <begin position="23"/>
        <end position="75"/>
    </location>
</feature>
<feature type="domain" description="Kazal-like" evidence="5">
    <location>
        <begin position="308"/>
        <end position="365"/>
    </location>
</feature>
<dbReference type="WBParaSite" id="SVE_0144800.1">
    <property type="protein sequence ID" value="SVE_0144800.1"/>
    <property type="gene ID" value="SVE_0144800"/>
</dbReference>
<keyword evidence="4" id="KW-0732">Signal</keyword>
<dbReference type="PROSITE" id="PS51465">
    <property type="entry name" value="KAZAL_2"/>
    <property type="match status" value="10"/>
</dbReference>
<evidence type="ECO:0000256" key="4">
    <source>
        <dbReference type="SAM" id="SignalP"/>
    </source>
</evidence>
<feature type="domain" description="Kazal-like" evidence="5">
    <location>
        <begin position="609"/>
        <end position="668"/>
    </location>
</feature>
<sequence>MLKDSIFIIELVILLLILPLFCLNQGCEECKNEKLKFVCGSNNVTYNNICHLKCANNISKVHNNGEIKLFYYGSCCPVTNCTMEEDYICDNLGRTHLNSCYFAYSQCVYEKLGDDKHEKNLSIVFYGKCSNGNKNDDINEICKYNCINSKYEPLCDNKNLTHDNYCNFKSFNCHLRYHSQQEREILYLGNCRNIEEIKDDEIESSTVQISSVITDDFGGDSDYVSSKESLNDELSSNCSKEDCGNNWDPICDTKNITHKNECYFKYFQCKISKKNDSILHDTSIAHKGICSEKKVSRKENLIGIDDNYNINFECPKCDDKDGVFPVCDNKNVTFPTMCTLAKTNCRRRLQRKEETVLVHIGRCMEYSPVFEMKNERCPSNCSKEYKPVCDTNDMTHPNLCIYQMYNCEQRKRKNFNVSWLKSLKACSKRSLELLTTTTVKPTTTTEIFEEFENKDNMISCPNLACSNETSLICDSEGGTHQNECFFQKARCHAAQNNIVLRPIPDEMCGKEECLGKECDDEIDYVCGSDFKTYKNLCYLEKGKCTNKKLEPLFIGKCERCFKDQCPTLVDNDDDSLFVCDQNAETRSKCEFEMLRCIYEIKYGYNITEAYSGRCCPSKDNCPFDYQPVCDSNKKTHKNMCFYEVEKCRSEKIYSSDTLNILSEESCENYLKQLSLLAPNCTNIDKDCQNDYQPICGSDKITYINECDFNKKVCSQGKENNVRRDYDGECCQSEVECSLEWKPICDSDRVTHPNLCFFEARRCLAEKKELRVPEIDFYYPCTDNNCESVECPQKYEPVCGNNGKTYVNECFLNQTICYLNSTNNTYSSKLQFDYNGECCKTMESCPLSIDPVCDSNGKTHINECFFNREICRLNKKTNNKVVIEYKGECCKGECDKETDNPICDGENTYKNICYFRKKQCDLRKLGKDILIEYYGSCCPNENNKCSVEGEVCDGEGNKYLNICAFHREECLQKKLFNKQLTLSEECFNVDERINQKPLNIQGGHLAKISTTTTTKPKL</sequence>